<dbReference type="GO" id="GO:0005829">
    <property type="term" value="C:cytosol"/>
    <property type="evidence" value="ECO:0007669"/>
    <property type="project" value="TreeGrafter"/>
</dbReference>
<evidence type="ECO:0000259" key="5">
    <source>
        <dbReference type="PROSITE" id="PS51063"/>
    </source>
</evidence>
<dbReference type="SUPFAM" id="SSF46785">
    <property type="entry name" value="Winged helix' DNA-binding domain"/>
    <property type="match status" value="1"/>
</dbReference>
<proteinExistence type="predicted"/>
<dbReference type="InterPro" id="IPR036390">
    <property type="entry name" value="WH_DNA-bd_sf"/>
</dbReference>
<keyword evidence="7" id="KW-1185">Reference proteome</keyword>
<evidence type="ECO:0000256" key="3">
    <source>
        <dbReference type="ARBA" id="ARBA00023163"/>
    </source>
</evidence>
<dbReference type="SMART" id="SM00100">
    <property type="entry name" value="cNMP"/>
    <property type="match status" value="1"/>
</dbReference>
<feature type="domain" description="HTH crp-type" evidence="5">
    <location>
        <begin position="147"/>
        <end position="217"/>
    </location>
</feature>
<dbReference type="KEGG" id="dvn:HQ394_12455"/>
<protein>
    <submittedName>
        <fullName evidence="6">Crp/Fnr family transcriptional regulator</fullName>
    </submittedName>
</protein>
<dbReference type="SMART" id="SM00419">
    <property type="entry name" value="HTH_CRP"/>
    <property type="match status" value="1"/>
</dbReference>
<keyword evidence="3" id="KW-0804">Transcription</keyword>
<dbReference type="PROSITE" id="PS51063">
    <property type="entry name" value="HTH_CRP_2"/>
    <property type="match status" value="1"/>
</dbReference>
<dbReference type="InterPro" id="IPR036388">
    <property type="entry name" value="WH-like_DNA-bd_sf"/>
</dbReference>
<reference evidence="6 7" key="1">
    <citation type="submission" date="2020-05" db="EMBL/GenBank/DDBJ databases">
        <title>Complete closed genome sequence of Defluviicoccus vanus.</title>
        <authorList>
            <person name="Bessarab I."/>
            <person name="Arumugam K."/>
            <person name="Maszenan A.M."/>
            <person name="Seviour R.J."/>
            <person name="Williams R.B."/>
        </authorList>
    </citation>
    <scope>NUCLEOTIDE SEQUENCE [LARGE SCALE GENOMIC DNA]</scope>
    <source>
        <strain evidence="6 7">Ben 114</strain>
    </source>
</reference>
<evidence type="ECO:0000313" key="7">
    <source>
        <dbReference type="Proteomes" id="UP000516369"/>
    </source>
</evidence>
<dbReference type="PANTHER" id="PTHR24567:SF68">
    <property type="entry name" value="DNA-BINDING TRANSCRIPTIONAL DUAL REGULATOR CRP"/>
    <property type="match status" value="1"/>
</dbReference>
<evidence type="ECO:0000313" key="6">
    <source>
        <dbReference type="EMBL" id="QNT69996.1"/>
    </source>
</evidence>
<organism evidence="6 7">
    <name type="scientific">Defluviicoccus vanus</name>
    <dbReference type="NCBI Taxonomy" id="111831"/>
    <lineage>
        <taxon>Bacteria</taxon>
        <taxon>Pseudomonadati</taxon>
        <taxon>Pseudomonadota</taxon>
        <taxon>Alphaproteobacteria</taxon>
        <taxon>Rhodospirillales</taxon>
        <taxon>Rhodospirillaceae</taxon>
        <taxon>Defluviicoccus</taxon>
    </lineage>
</organism>
<dbReference type="GO" id="GO:0003700">
    <property type="term" value="F:DNA-binding transcription factor activity"/>
    <property type="evidence" value="ECO:0007669"/>
    <property type="project" value="TreeGrafter"/>
</dbReference>
<dbReference type="CDD" id="cd00038">
    <property type="entry name" value="CAP_ED"/>
    <property type="match status" value="1"/>
</dbReference>
<evidence type="ECO:0000256" key="2">
    <source>
        <dbReference type="ARBA" id="ARBA00023125"/>
    </source>
</evidence>
<dbReference type="InterPro" id="IPR050397">
    <property type="entry name" value="Env_Response_Regulators"/>
</dbReference>
<sequence length="228" mass="25578">MHDVKSILSQHFLLKHLPPEDLERLAQLSTTRRLQPGESVFMKGDPGNSMMAVLAGRVRICAYSAGGREVVLNVINAGEVFGEIAMIDGGERTADAFAMEATELLVLSRRDFMPFLERNPSVCVKLLEVMCRRLRWASEQLEDVNFLDLRSRLAKRLLHLADHQPDGSKNPGVRISQHMLASMIGTSREAVNKQLRFWEEEGVIDVRRGSITVLSRERLAEIVEDSAA</sequence>
<dbReference type="PROSITE" id="PS50042">
    <property type="entry name" value="CNMP_BINDING_3"/>
    <property type="match status" value="1"/>
</dbReference>
<dbReference type="Gene3D" id="1.10.10.10">
    <property type="entry name" value="Winged helix-like DNA-binding domain superfamily/Winged helix DNA-binding domain"/>
    <property type="match status" value="1"/>
</dbReference>
<dbReference type="PANTHER" id="PTHR24567">
    <property type="entry name" value="CRP FAMILY TRANSCRIPTIONAL REGULATORY PROTEIN"/>
    <property type="match status" value="1"/>
</dbReference>
<dbReference type="Pfam" id="PF13545">
    <property type="entry name" value="HTH_Crp_2"/>
    <property type="match status" value="1"/>
</dbReference>
<keyword evidence="1" id="KW-0805">Transcription regulation</keyword>
<dbReference type="RefSeq" id="WP_190260507.1">
    <property type="nucleotide sequence ID" value="NZ_CP053923.1"/>
</dbReference>
<keyword evidence="2" id="KW-0238">DNA-binding</keyword>
<dbReference type="Gene3D" id="2.60.120.10">
    <property type="entry name" value="Jelly Rolls"/>
    <property type="match status" value="1"/>
</dbReference>
<dbReference type="EMBL" id="CP053923">
    <property type="protein sequence ID" value="QNT69996.1"/>
    <property type="molecule type" value="Genomic_DNA"/>
</dbReference>
<dbReference type="InterPro" id="IPR014710">
    <property type="entry name" value="RmlC-like_jellyroll"/>
</dbReference>
<dbReference type="InterPro" id="IPR000595">
    <property type="entry name" value="cNMP-bd_dom"/>
</dbReference>
<accession>A0A7H1N2R0</accession>
<dbReference type="AlphaFoldDB" id="A0A7H1N2R0"/>
<dbReference type="Pfam" id="PF00027">
    <property type="entry name" value="cNMP_binding"/>
    <property type="match status" value="1"/>
</dbReference>
<gene>
    <name evidence="6" type="ORF">HQ394_12455</name>
</gene>
<feature type="domain" description="Cyclic nucleotide-binding" evidence="4">
    <location>
        <begin position="13"/>
        <end position="133"/>
    </location>
</feature>
<name>A0A7H1N2R0_9PROT</name>
<dbReference type="PROSITE" id="PS00889">
    <property type="entry name" value="CNMP_BINDING_2"/>
    <property type="match status" value="1"/>
</dbReference>
<dbReference type="SUPFAM" id="SSF51206">
    <property type="entry name" value="cAMP-binding domain-like"/>
    <property type="match status" value="1"/>
</dbReference>
<dbReference type="InterPro" id="IPR018488">
    <property type="entry name" value="cNMP-bd_CS"/>
</dbReference>
<dbReference type="Proteomes" id="UP000516369">
    <property type="component" value="Chromosome"/>
</dbReference>
<evidence type="ECO:0000259" key="4">
    <source>
        <dbReference type="PROSITE" id="PS50042"/>
    </source>
</evidence>
<evidence type="ECO:0000256" key="1">
    <source>
        <dbReference type="ARBA" id="ARBA00023015"/>
    </source>
</evidence>
<dbReference type="InterPro" id="IPR012318">
    <property type="entry name" value="HTH_CRP"/>
</dbReference>
<dbReference type="GO" id="GO:0003677">
    <property type="term" value="F:DNA binding"/>
    <property type="evidence" value="ECO:0007669"/>
    <property type="project" value="UniProtKB-KW"/>
</dbReference>
<dbReference type="InterPro" id="IPR018490">
    <property type="entry name" value="cNMP-bd_dom_sf"/>
</dbReference>